<dbReference type="SUPFAM" id="SSF46785">
    <property type="entry name" value="Winged helix' DNA-binding domain"/>
    <property type="match status" value="1"/>
</dbReference>
<dbReference type="InterPro" id="IPR051081">
    <property type="entry name" value="HTH_MetalResp_TranReg"/>
</dbReference>
<dbReference type="RefSeq" id="WP_184064297.1">
    <property type="nucleotide sequence ID" value="NZ_JACHNZ010000002.1"/>
</dbReference>
<dbReference type="EMBL" id="JACHNZ010000002">
    <property type="protein sequence ID" value="MBB4630796.1"/>
    <property type="molecule type" value="Genomic_DNA"/>
</dbReference>
<name>A0A7W7AYN0_9SPHN</name>
<accession>A0A7W7AYN0</accession>
<dbReference type="InterPro" id="IPR001845">
    <property type="entry name" value="HTH_ArsR_DNA-bd_dom"/>
</dbReference>
<keyword evidence="2 5" id="KW-0238">DNA-binding</keyword>
<feature type="domain" description="HTH arsR-type" evidence="4">
    <location>
        <begin position="1"/>
        <end position="87"/>
    </location>
</feature>
<dbReference type="NCBIfam" id="NF033788">
    <property type="entry name" value="HTH_metalloreg"/>
    <property type="match status" value="1"/>
</dbReference>
<evidence type="ECO:0000313" key="5">
    <source>
        <dbReference type="EMBL" id="MBB4630796.1"/>
    </source>
</evidence>
<keyword evidence="1" id="KW-0805">Transcription regulation</keyword>
<dbReference type="PANTHER" id="PTHR33154">
    <property type="entry name" value="TRANSCRIPTIONAL REGULATOR, ARSR FAMILY"/>
    <property type="match status" value="1"/>
</dbReference>
<dbReference type="InterPro" id="IPR036390">
    <property type="entry name" value="WH_DNA-bd_sf"/>
</dbReference>
<dbReference type="PRINTS" id="PR00778">
    <property type="entry name" value="HTHARSR"/>
</dbReference>
<evidence type="ECO:0000256" key="1">
    <source>
        <dbReference type="ARBA" id="ARBA00023015"/>
    </source>
</evidence>
<comment type="caution">
    <text evidence="5">The sequence shown here is derived from an EMBL/GenBank/DDBJ whole genome shotgun (WGS) entry which is preliminary data.</text>
</comment>
<sequence>MNAVFDALAHPIRRQVLEMLKTGGKSAGELADAFAVSKPTMSAHFAKLKAAGLIQGASRGGSIIYTLNLSVVEEVVMAFMGRLGAGEAEKGAAACANTH</sequence>
<dbReference type="GO" id="GO:0003677">
    <property type="term" value="F:DNA binding"/>
    <property type="evidence" value="ECO:0007669"/>
    <property type="project" value="UniProtKB-KW"/>
</dbReference>
<reference evidence="5 6" key="1">
    <citation type="submission" date="2020-08" db="EMBL/GenBank/DDBJ databases">
        <title>Genomic Encyclopedia of Type Strains, Phase IV (KMG-IV): sequencing the most valuable type-strain genomes for metagenomic binning, comparative biology and taxonomic classification.</title>
        <authorList>
            <person name="Goeker M."/>
        </authorList>
    </citation>
    <scope>NUCLEOTIDE SEQUENCE [LARGE SCALE GENOMIC DNA]</scope>
    <source>
        <strain evidence="5 6">DSM 17328</strain>
    </source>
</reference>
<keyword evidence="3" id="KW-0804">Transcription</keyword>
<dbReference type="CDD" id="cd00090">
    <property type="entry name" value="HTH_ARSR"/>
    <property type="match status" value="1"/>
</dbReference>
<dbReference type="PROSITE" id="PS50987">
    <property type="entry name" value="HTH_ARSR_2"/>
    <property type="match status" value="1"/>
</dbReference>
<dbReference type="InterPro" id="IPR011991">
    <property type="entry name" value="ArsR-like_HTH"/>
</dbReference>
<evidence type="ECO:0000313" key="6">
    <source>
        <dbReference type="Proteomes" id="UP000566324"/>
    </source>
</evidence>
<dbReference type="InterPro" id="IPR036388">
    <property type="entry name" value="WH-like_DNA-bd_sf"/>
</dbReference>
<dbReference type="Gene3D" id="1.10.10.10">
    <property type="entry name" value="Winged helix-like DNA-binding domain superfamily/Winged helix DNA-binding domain"/>
    <property type="match status" value="1"/>
</dbReference>
<evidence type="ECO:0000259" key="4">
    <source>
        <dbReference type="PROSITE" id="PS50987"/>
    </source>
</evidence>
<keyword evidence="6" id="KW-1185">Reference proteome</keyword>
<evidence type="ECO:0000256" key="2">
    <source>
        <dbReference type="ARBA" id="ARBA00023125"/>
    </source>
</evidence>
<organism evidence="5 6">
    <name type="scientific">Sphingosinicella soli</name>
    <dbReference type="NCBI Taxonomy" id="333708"/>
    <lineage>
        <taxon>Bacteria</taxon>
        <taxon>Pseudomonadati</taxon>
        <taxon>Pseudomonadota</taxon>
        <taxon>Alphaproteobacteria</taxon>
        <taxon>Sphingomonadales</taxon>
        <taxon>Sphingosinicellaceae</taxon>
        <taxon>Sphingosinicella</taxon>
    </lineage>
</organism>
<dbReference type="PANTHER" id="PTHR33154:SF33">
    <property type="entry name" value="TRANSCRIPTIONAL REPRESSOR SDPR"/>
    <property type="match status" value="1"/>
</dbReference>
<dbReference type="AlphaFoldDB" id="A0A7W7AYN0"/>
<dbReference type="Pfam" id="PF12840">
    <property type="entry name" value="HTH_20"/>
    <property type="match status" value="1"/>
</dbReference>
<dbReference type="SMART" id="SM00418">
    <property type="entry name" value="HTH_ARSR"/>
    <property type="match status" value="1"/>
</dbReference>
<proteinExistence type="predicted"/>
<dbReference type="Proteomes" id="UP000566324">
    <property type="component" value="Unassembled WGS sequence"/>
</dbReference>
<evidence type="ECO:0000256" key="3">
    <source>
        <dbReference type="ARBA" id="ARBA00023163"/>
    </source>
</evidence>
<dbReference type="GO" id="GO:0003700">
    <property type="term" value="F:DNA-binding transcription factor activity"/>
    <property type="evidence" value="ECO:0007669"/>
    <property type="project" value="InterPro"/>
</dbReference>
<gene>
    <name evidence="5" type="ORF">GGQ98_000399</name>
</gene>
<protein>
    <submittedName>
        <fullName evidence="5">DNA-binding transcriptional ArsR family regulator</fullName>
    </submittedName>
</protein>